<keyword evidence="4" id="KW-0808">Transferase</keyword>
<dbReference type="InterPro" id="IPR022672">
    <property type="entry name" value="Hexokinase_N"/>
</dbReference>
<dbReference type="PANTHER" id="PTHR19443">
    <property type="entry name" value="HEXOKINASE"/>
    <property type="match status" value="1"/>
</dbReference>
<dbReference type="OrthoDB" id="6383434at2"/>
<dbReference type="PRINTS" id="PR00475">
    <property type="entry name" value="HEXOKINASE"/>
</dbReference>
<dbReference type="PANTHER" id="PTHR19443:SF16">
    <property type="entry name" value="HEXOKINASE TYPE 1-RELATED"/>
    <property type="match status" value="1"/>
</dbReference>
<evidence type="ECO:0000256" key="1">
    <source>
        <dbReference type="ARBA" id="ARBA00004921"/>
    </source>
</evidence>
<keyword evidence="13" id="KW-1185">Reference proteome</keyword>
<evidence type="ECO:0000256" key="3">
    <source>
        <dbReference type="ARBA" id="ARBA00009225"/>
    </source>
</evidence>
<dbReference type="Gene3D" id="3.30.420.40">
    <property type="match status" value="1"/>
</dbReference>
<dbReference type="CDD" id="cd24000">
    <property type="entry name" value="ASKHA_NBD_HK"/>
    <property type="match status" value="1"/>
</dbReference>
<dbReference type="GO" id="GO:0001678">
    <property type="term" value="P:intracellular glucose homeostasis"/>
    <property type="evidence" value="ECO:0007669"/>
    <property type="project" value="InterPro"/>
</dbReference>
<organism evidence="12 13">
    <name type="scientific">Saccharobesus litoralis</name>
    <dbReference type="NCBI Taxonomy" id="2172099"/>
    <lineage>
        <taxon>Bacteria</taxon>
        <taxon>Pseudomonadati</taxon>
        <taxon>Pseudomonadota</taxon>
        <taxon>Gammaproteobacteria</taxon>
        <taxon>Alteromonadales</taxon>
        <taxon>Alteromonadaceae</taxon>
        <taxon>Saccharobesus</taxon>
    </lineage>
</organism>
<dbReference type="GO" id="GO:0004340">
    <property type="term" value="F:glucokinase activity"/>
    <property type="evidence" value="ECO:0007669"/>
    <property type="project" value="TreeGrafter"/>
</dbReference>
<protein>
    <recommendedName>
        <fullName evidence="14">Hexokinase</fullName>
    </recommendedName>
</protein>
<feature type="domain" description="Hexokinase N-terminal" evidence="10">
    <location>
        <begin position="6"/>
        <end position="184"/>
    </location>
</feature>
<name>A0A2S0VP54_9ALTE</name>
<feature type="domain" description="Hexokinase C-terminal" evidence="11">
    <location>
        <begin position="201"/>
        <end position="281"/>
    </location>
</feature>
<comment type="similarity">
    <text evidence="3">Belongs to the hexokinase family.</text>
</comment>
<gene>
    <name evidence="12" type="ORF">C2869_05885</name>
</gene>
<reference evidence="12 13" key="1">
    <citation type="submission" date="2018-01" db="EMBL/GenBank/DDBJ databases">
        <title>Genome sequence of a Cantenovulum-like bacteria.</title>
        <authorList>
            <person name="Tan W.R."/>
            <person name="Lau N.-S."/>
            <person name="Go F."/>
            <person name="Amirul A.-A.A."/>
        </authorList>
    </citation>
    <scope>NUCLEOTIDE SEQUENCE [LARGE SCALE GENOMIC DNA]</scope>
    <source>
        <strain evidence="12 13">CCB-QB4</strain>
    </source>
</reference>
<comment type="catalytic activity">
    <reaction evidence="9">
        <text>D-fructose + ATP = D-fructose 6-phosphate + ADP + H(+)</text>
        <dbReference type="Rhea" id="RHEA:16125"/>
        <dbReference type="ChEBI" id="CHEBI:15378"/>
        <dbReference type="ChEBI" id="CHEBI:30616"/>
        <dbReference type="ChEBI" id="CHEBI:37721"/>
        <dbReference type="ChEBI" id="CHEBI:61527"/>
        <dbReference type="ChEBI" id="CHEBI:456216"/>
        <dbReference type="EC" id="2.7.1.1"/>
    </reaction>
    <physiologicalReaction direction="left-to-right" evidence="9">
        <dbReference type="Rhea" id="RHEA:16126"/>
    </physiologicalReaction>
</comment>
<dbReference type="KEGG" id="cate:C2869_05885"/>
<accession>A0A2S0VP54</accession>
<dbReference type="EMBL" id="CP026604">
    <property type="protein sequence ID" value="AWB65996.1"/>
    <property type="molecule type" value="Genomic_DNA"/>
</dbReference>
<dbReference type="RefSeq" id="WP_108602068.1">
    <property type="nucleotide sequence ID" value="NZ_CP026604.1"/>
</dbReference>
<evidence type="ECO:0000313" key="12">
    <source>
        <dbReference type="EMBL" id="AWB65996.1"/>
    </source>
</evidence>
<keyword evidence="8" id="KW-0324">Glycolysis</keyword>
<evidence type="ECO:0000256" key="8">
    <source>
        <dbReference type="ARBA" id="ARBA00023152"/>
    </source>
</evidence>
<dbReference type="GO" id="GO:0005524">
    <property type="term" value="F:ATP binding"/>
    <property type="evidence" value="ECO:0007669"/>
    <property type="project" value="UniProtKB-KW"/>
</dbReference>
<evidence type="ECO:0008006" key="14">
    <source>
        <dbReference type="Google" id="ProtNLM"/>
    </source>
</evidence>
<dbReference type="GO" id="GO:0006096">
    <property type="term" value="P:glycolytic process"/>
    <property type="evidence" value="ECO:0007669"/>
    <property type="project" value="UniProtKB-UniPathway"/>
</dbReference>
<dbReference type="InterPro" id="IPR022673">
    <property type="entry name" value="Hexokinase_C"/>
</dbReference>
<dbReference type="InterPro" id="IPR001312">
    <property type="entry name" value="Hexokinase"/>
</dbReference>
<dbReference type="Pfam" id="PF03727">
    <property type="entry name" value="Hexokinase_2"/>
    <property type="match status" value="1"/>
</dbReference>
<keyword evidence="6" id="KW-0418">Kinase</keyword>
<evidence type="ECO:0000256" key="5">
    <source>
        <dbReference type="ARBA" id="ARBA00022741"/>
    </source>
</evidence>
<evidence type="ECO:0000256" key="4">
    <source>
        <dbReference type="ARBA" id="ARBA00022679"/>
    </source>
</evidence>
<dbReference type="UniPathway" id="UPA00109">
    <property type="reaction ID" value="UER00180"/>
</dbReference>
<evidence type="ECO:0000313" key="13">
    <source>
        <dbReference type="Proteomes" id="UP000244441"/>
    </source>
</evidence>
<comment type="pathway">
    <text evidence="2">Carbohydrate metabolism.</text>
</comment>
<evidence type="ECO:0000256" key="7">
    <source>
        <dbReference type="ARBA" id="ARBA00022840"/>
    </source>
</evidence>
<dbReference type="GO" id="GO:0008865">
    <property type="term" value="F:fructokinase activity"/>
    <property type="evidence" value="ECO:0007669"/>
    <property type="project" value="TreeGrafter"/>
</dbReference>
<dbReference type="Pfam" id="PF00349">
    <property type="entry name" value="Hexokinase_1"/>
    <property type="match status" value="1"/>
</dbReference>
<dbReference type="PROSITE" id="PS51748">
    <property type="entry name" value="HEXOKINASE_2"/>
    <property type="match status" value="1"/>
</dbReference>
<dbReference type="Proteomes" id="UP000244441">
    <property type="component" value="Chromosome"/>
</dbReference>
<sequence>MRTASLLYSNEQLIDISRDFYRALQLGLQDDKQPIRCLPTYINPDFGRYQGQVYVLDLGGSNLRAARVELTEDGAILASEVKEFVMPWLRGEIFSKADYLHCLARAIDAVRINNSLPLAFCFSFPCTSLTSGDAVLNKWTKGLFVPDTEGQSVTQDLLALLDSEYQLAISGVQIVNDTVASLLAGLSGNSDNVDVSFGGYLGLIAGTGFNIATMMQVGEVAKLENASLAKQQPIPINLECGNHKPLMLADCDNVLDAASELPGQQQLEKACASMYLARLFNILSDDVKVDASEGAKAFSAVVKNHGIDSTPGQIATQLYERSAQLTACSLVANLLLLSDSRQIDSIKVVAEGGLFWSQLTPQHTYEHLTQNYIKQLVSELGLDTEFVIKRVEHANLLGSAMALNLAS</sequence>
<keyword evidence="5" id="KW-0547">Nucleotide-binding</keyword>
<dbReference type="Gene3D" id="3.40.367.20">
    <property type="match status" value="2"/>
</dbReference>
<evidence type="ECO:0000256" key="9">
    <source>
        <dbReference type="ARBA" id="ARBA00047905"/>
    </source>
</evidence>
<evidence type="ECO:0000259" key="10">
    <source>
        <dbReference type="Pfam" id="PF00349"/>
    </source>
</evidence>
<keyword evidence="7" id="KW-0067">ATP-binding</keyword>
<evidence type="ECO:0000256" key="2">
    <source>
        <dbReference type="ARBA" id="ARBA00005007"/>
    </source>
</evidence>
<evidence type="ECO:0000256" key="6">
    <source>
        <dbReference type="ARBA" id="ARBA00022777"/>
    </source>
</evidence>
<dbReference type="GO" id="GO:0006006">
    <property type="term" value="P:glucose metabolic process"/>
    <property type="evidence" value="ECO:0007669"/>
    <property type="project" value="TreeGrafter"/>
</dbReference>
<proteinExistence type="inferred from homology"/>
<comment type="pathway">
    <text evidence="1">Carbohydrate degradation.</text>
</comment>
<dbReference type="AlphaFoldDB" id="A0A2S0VP54"/>
<dbReference type="InterPro" id="IPR043129">
    <property type="entry name" value="ATPase_NBD"/>
</dbReference>
<evidence type="ECO:0000259" key="11">
    <source>
        <dbReference type="Pfam" id="PF03727"/>
    </source>
</evidence>
<dbReference type="SUPFAM" id="SSF53067">
    <property type="entry name" value="Actin-like ATPase domain"/>
    <property type="match status" value="2"/>
</dbReference>
<dbReference type="GO" id="GO:0005536">
    <property type="term" value="F:D-glucose binding"/>
    <property type="evidence" value="ECO:0007669"/>
    <property type="project" value="InterPro"/>
</dbReference>